<comment type="caution">
    <text evidence="2">The sequence shown here is derived from an EMBL/GenBank/DDBJ whole genome shotgun (WGS) entry which is preliminary data.</text>
</comment>
<keyword evidence="3" id="KW-1185">Reference proteome</keyword>
<dbReference type="EMBL" id="JANPWB010000012">
    <property type="protein sequence ID" value="KAJ1119637.1"/>
    <property type="molecule type" value="Genomic_DNA"/>
</dbReference>
<evidence type="ECO:0000313" key="3">
    <source>
        <dbReference type="Proteomes" id="UP001066276"/>
    </source>
</evidence>
<sequence>MLVRLQGRAPVRSARLLLSAARPGVRVSLFSRADPASSDLGLGPTGFGKDPHHPQVSVEDSGGIQDHFLRWWQQNLSQELNVHSASKEKKQADL</sequence>
<dbReference type="Proteomes" id="UP001066276">
    <property type="component" value="Chromosome 8"/>
</dbReference>
<evidence type="ECO:0000313" key="2">
    <source>
        <dbReference type="EMBL" id="KAJ1119637.1"/>
    </source>
</evidence>
<proteinExistence type="predicted"/>
<accession>A0AAV7NUE5</accession>
<reference evidence="2" key="1">
    <citation type="journal article" date="2022" name="bioRxiv">
        <title>Sequencing and chromosome-scale assembly of the giantPleurodeles waltlgenome.</title>
        <authorList>
            <person name="Brown T."/>
            <person name="Elewa A."/>
            <person name="Iarovenko S."/>
            <person name="Subramanian E."/>
            <person name="Araus A.J."/>
            <person name="Petzold A."/>
            <person name="Susuki M."/>
            <person name="Suzuki K.-i.T."/>
            <person name="Hayashi T."/>
            <person name="Toyoda A."/>
            <person name="Oliveira C."/>
            <person name="Osipova E."/>
            <person name="Leigh N.D."/>
            <person name="Simon A."/>
            <person name="Yun M.H."/>
        </authorList>
    </citation>
    <scope>NUCLEOTIDE SEQUENCE</scope>
    <source>
        <strain evidence="2">20211129_DDA</strain>
        <tissue evidence="2">Liver</tissue>
    </source>
</reference>
<organism evidence="2 3">
    <name type="scientific">Pleurodeles waltl</name>
    <name type="common">Iberian ribbed newt</name>
    <dbReference type="NCBI Taxonomy" id="8319"/>
    <lineage>
        <taxon>Eukaryota</taxon>
        <taxon>Metazoa</taxon>
        <taxon>Chordata</taxon>
        <taxon>Craniata</taxon>
        <taxon>Vertebrata</taxon>
        <taxon>Euteleostomi</taxon>
        <taxon>Amphibia</taxon>
        <taxon>Batrachia</taxon>
        <taxon>Caudata</taxon>
        <taxon>Salamandroidea</taxon>
        <taxon>Salamandridae</taxon>
        <taxon>Pleurodelinae</taxon>
        <taxon>Pleurodeles</taxon>
    </lineage>
</organism>
<name>A0AAV7NUE5_PLEWA</name>
<feature type="region of interest" description="Disordered" evidence="1">
    <location>
        <begin position="41"/>
        <end position="60"/>
    </location>
</feature>
<evidence type="ECO:0000256" key="1">
    <source>
        <dbReference type="SAM" id="MobiDB-lite"/>
    </source>
</evidence>
<gene>
    <name evidence="2" type="ORF">NDU88_007822</name>
</gene>
<dbReference type="AlphaFoldDB" id="A0AAV7NUE5"/>
<protein>
    <submittedName>
        <fullName evidence="2">Uncharacterized protein</fullName>
    </submittedName>
</protein>